<keyword evidence="5 14" id="KW-0436">Ligase</keyword>
<dbReference type="InterPro" id="IPR036615">
    <property type="entry name" value="Mur_ligase_C_dom_sf"/>
</dbReference>
<evidence type="ECO:0000256" key="15">
    <source>
        <dbReference type="SAM" id="Phobius"/>
    </source>
</evidence>
<dbReference type="SUPFAM" id="SSF53623">
    <property type="entry name" value="MurD-like peptide ligases, catalytic domain"/>
    <property type="match status" value="1"/>
</dbReference>
<dbReference type="InterPro" id="IPR013221">
    <property type="entry name" value="Mur_ligase_cen"/>
</dbReference>
<dbReference type="PANTHER" id="PTHR43445:SF3">
    <property type="entry name" value="UDP-N-ACETYLMURAMATE--L-ALANINE LIGASE"/>
    <property type="match status" value="1"/>
</dbReference>
<keyword evidence="7 14" id="KW-0547">Nucleotide-binding</keyword>
<feature type="domain" description="Mur ligase C-terminal" evidence="17">
    <location>
        <begin position="309"/>
        <end position="433"/>
    </location>
</feature>
<gene>
    <name evidence="14" type="primary">murC</name>
    <name evidence="19" type="ORF">FCN74_04345</name>
</gene>
<keyword evidence="20" id="KW-1185">Reference proteome</keyword>
<keyword evidence="6 14" id="KW-0132">Cell division</keyword>
<dbReference type="SUPFAM" id="SSF51984">
    <property type="entry name" value="MurCD N-terminal domain"/>
    <property type="match status" value="1"/>
</dbReference>
<evidence type="ECO:0000256" key="3">
    <source>
        <dbReference type="ARBA" id="ARBA00012211"/>
    </source>
</evidence>
<comment type="function">
    <text evidence="14">Cell wall formation.</text>
</comment>
<dbReference type="GO" id="GO:0071555">
    <property type="term" value="P:cell wall organization"/>
    <property type="evidence" value="ECO:0007669"/>
    <property type="project" value="UniProtKB-KW"/>
</dbReference>
<keyword evidence="4 14" id="KW-0963">Cytoplasm</keyword>
<evidence type="ECO:0000256" key="10">
    <source>
        <dbReference type="ARBA" id="ARBA00022984"/>
    </source>
</evidence>
<dbReference type="InterPro" id="IPR004101">
    <property type="entry name" value="Mur_ligase_C"/>
</dbReference>
<comment type="subcellular location">
    <subcellularLocation>
        <location evidence="1 14">Cytoplasm</location>
    </subcellularLocation>
</comment>
<dbReference type="GO" id="GO:0051301">
    <property type="term" value="P:cell division"/>
    <property type="evidence" value="ECO:0007669"/>
    <property type="project" value="UniProtKB-KW"/>
</dbReference>
<keyword evidence="9 14" id="KW-0133">Cell shape</keyword>
<dbReference type="Gene3D" id="3.90.190.20">
    <property type="entry name" value="Mur ligase, C-terminal domain"/>
    <property type="match status" value="1"/>
</dbReference>
<dbReference type="GO" id="GO:0005524">
    <property type="term" value="F:ATP binding"/>
    <property type="evidence" value="ECO:0007669"/>
    <property type="project" value="UniProtKB-UniRule"/>
</dbReference>
<feature type="domain" description="Mur ligase N-terminal catalytic" evidence="16">
    <location>
        <begin position="10"/>
        <end position="112"/>
    </location>
</feature>
<evidence type="ECO:0000256" key="12">
    <source>
        <dbReference type="ARBA" id="ARBA00023316"/>
    </source>
</evidence>
<dbReference type="Gene3D" id="3.40.50.720">
    <property type="entry name" value="NAD(P)-binding Rossmann-like Domain"/>
    <property type="match status" value="1"/>
</dbReference>
<sequence length="451" mass="51688">MKINLNHIKKVYFIGIGGIGMSALAFHFLKMNKQVFGFDKTPNAMSEQLEKKGAKIEYDENLNIAKKTRKNNTLVIYTPAIKENHPIYKYFKSNRYSIFKRAQILGQLSKDKTCIAVAGTHGKTTITSMLSYILKDNNLPVTGFLGGIAENYNSNYIHNGDDIFVIEADEFDRSFLNLQPDYALISNIDADHLDIYNTKEELEQCFHKFVEQLKDKTQLYHQDKLNFGGKTIGINNSADFHPENINLKDGTYYFDWVGPDQKIKNISLTMPGYHNLFNAISALCLAIAYKPEMGERFAQSLTNFKGVKRRFNYIVKRADLNIIDDYAHHPSEINAVYEAAKQMHPEQKVMGIFQPHLFSRTRDFADNFARQLSRFDEVKLLDIYPAREDPIEGINAKFLLEKVNVSHKQLIQKTDILHTVRTSSCKVIVLMGAGDIGVEAQHIKNYYKDEK</sequence>
<evidence type="ECO:0000256" key="9">
    <source>
        <dbReference type="ARBA" id="ARBA00022960"/>
    </source>
</evidence>
<proteinExistence type="inferred from homology"/>
<evidence type="ECO:0000259" key="18">
    <source>
        <dbReference type="Pfam" id="PF08245"/>
    </source>
</evidence>
<feature type="transmembrane region" description="Helical" evidence="15">
    <location>
        <begin position="12"/>
        <end position="29"/>
    </location>
</feature>
<dbReference type="Pfam" id="PF02875">
    <property type="entry name" value="Mur_ligase_C"/>
    <property type="match status" value="1"/>
</dbReference>
<dbReference type="RefSeq" id="WP_138931353.1">
    <property type="nucleotide sequence ID" value="NZ_SWMU01000001.1"/>
</dbReference>
<dbReference type="GO" id="GO:0005737">
    <property type="term" value="C:cytoplasm"/>
    <property type="evidence" value="ECO:0007669"/>
    <property type="project" value="UniProtKB-SubCell"/>
</dbReference>
<dbReference type="PANTHER" id="PTHR43445">
    <property type="entry name" value="UDP-N-ACETYLMURAMATE--L-ALANINE LIGASE-RELATED"/>
    <property type="match status" value="1"/>
</dbReference>
<dbReference type="Proteomes" id="UP000306552">
    <property type="component" value="Unassembled WGS sequence"/>
</dbReference>
<dbReference type="NCBIfam" id="TIGR01082">
    <property type="entry name" value="murC"/>
    <property type="match status" value="1"/>
</dbReference>
<evidence type="ECO:0000313" key="19">
    <source>
        <dbReference type="EMBL" id="TKS57653.1"/>
    </source>
</evidence>
<dbReference type="InterPro" id="IPR005758">
    <property type="entry name" value="UDP-N-AcMur_Ala_ligase_MurC"/>
</dbReference>
<dbReference type="InterPro" id="IPR036565">
    <property type="entry name" value="Mur-like_cat_sf"/>
</dbReference>
<dbReference type="Gene3D" id="3.40.1190.10">
    <property type="entry name" value="Mur-like, catalytic domain"/>
    <property type="match status" value="1"/>
</dbReference>
<keyword evidence="12 14" id="KW-0961">Cell wall biogenesis/degradation</keyword>
<evidence type="ECO:0000259" key="16">
    <source>
        <dbReference type="Pfam" id="PF01225"/>
    </source>
</evidence>
<evidence type="ECO:0000256" key="8">
    <source>
        <dbReference type="ARBA" id="ARBA00022840"/>
    </source>
</evidence>
<dbReference type="GO" id="GO:0008360">
    <property type="term" value="P:regulation of cell shape"/>
    <property type="evidence" value="ECO:0007669"/>
    <property type="project" value="UniProtKB-KW"/>
</dbReference>
<keyword evidence="15" id="KW-1133">Transmembrane helix</keyword>
<evidence type="ECO:0000256" key="4">
    <source>
        <dbReference type="ARBA" id="ARBA00022490"/>
    </source>
</evidence>
<evidence type="ECO:0000259" key="17">
    <source>
        <dbReference type="Pfam" id="PF02875"/>
    </source>
</evidence>
<keyword evidence="8 14" id="KW-0067">ATP-binding</keyword>
<feature type="binding site" evidence="14">
    <location>
        <begin position="119"/>
        <end position="125"/>
    </location>
    <ligand>
        <name>ATP</name>
        <dbReference type="ChEBI" id="CHEBI:30616"/>
    </ligand>
</feature>
<evidence type="ECO:0000256" key="11">
    <source>
        <dbReference type="ARBA" id="ARBA00023306"/>
    </source>
</evidence>
<dbReference type="SUPFAM" id="SSF53244">
    <property type="entry name" value="MurD-like peptide ligases, peptide-binding domain"/>
    <property type="match status" value="1"/>
</dbReference>
<comment type="caution">
    <text evidence="19">The sequence shown here is derived from an EMBL/GenBank/DDBJ whole genome shotgun (WGS) entry which is preliminary data.</text>
</comment>
<evidence type="ECO:0000256" key="5">
    <source>
        <dbReference type="ARBA" id="ARBA00022598"/>
    </source>
</evidence>
<dbReference type="AlphaFoldDB" id="A0A4U5TU16"/>
<dbReference type="HAMAP" id="MF_00046">
    <property type="entry name" value="MurC"/>
    <property type="match status" value="1"/>
</dbReference>
<evidence type="ECO:0000256" key="2">
    <source>
        <dbReference type="ARBA" id="ARBA00004752"/>
    </source>
</evidence>
<evidence type="ECO:0000256" key="7">
    <source>
        <dbReference type="ARBA" id="ARBA00022741"/>
    </source>
</evidence>
<evidence type="ECO:0000256" key="1">
    <source>
        <dbReference type="ARBA" id="ARBA00004496"/>
    </source>
</evidence>
<evidence type="ECO:0000256" key="14">
    <source>
        <dbReference type="HAMAP-Rule" id="MF_00046"/>
    </source>
</evidence>
<keyword evidence="10 14" id="KW-0573">Peptidoglycan synthesis</keyword>
<dbReference type="EC" id="6.3.2.8" evidence="3 14"/>
<dbReference type="UniPathway" id="UPA00219"/>
<evidence type="ECO:0000313" key="20">
    <source>
        <dbReference type="Proteomes" id="UP000306552"/>
    </source>
</evidence>
<dbReference type="GO" id="GO:0009252">
    <property type="term" value="P:peptidoglycan biosynthetic process"/>
    <property type="evidence" value="ECO:0007669"/>
    <property type="project" value="UniProtKB-UniRule"/>
</dbReference>
<dbReference type="InterPro" id="IPR000713">
    <property type="entry name" value="Mur_ligase_N"/>
</dbReference>
<organism evidence="19 20">
    <name type="scientific">Mesohalobacter halotolerans</name>
    <dbReference type="NCBI Taxonomy" id="1883405"/>
    <lineage>
        <taxon>Bacteria</taxon>
        <taxon>Pseudomonadati</taxon>
        <taxon>Bacteroidota</taxon>
        <taxon>Flavobacteriia</taxon>
        <taxon>Flavobacteriales</taxon>
        <taxon>Flavobacteriaceae</taxon>
        <taxon>Mesohalobacter</taxon>
    </lineage>
</organism>
<dbReference type="Pfam" id="PF01225">
    <property type="entry name" value="Mur_ligase"/>
    <property type="match status" value="1"/>
</dbReference>
<feature type="domain" description="Mur ligase central" evidence="18">
    <location>
        <begin position="117"/>
        <end position="286"/>
    </location>
</feature>
<comment type="similarity">
    <text evidence="14">Belongs to the MurCDEF family.</text>
</comment>
<reference evidence="19 20" key="1">
    <citation type="submission" date="2019-04" db="EMBL/GenBank/DDBJ databases">
        <title>Psychroflexus halotolerans sp. nov., isolated from a marine solar saltern.</title>
        <authorList>
            <person name="Feng X."/>
        </authorList>
    </citation>
    <scope>NUCLEOTIDE SEQUENCE [LARGE SCALE GENOMIC DNA]</scope>
    <source>
        <strain evidence="19 20">WDS2C27</strain>
    </source>
</reference>
<dbReference type="InterPro" id="IPR050061">
    <property type="entry name" value="MurCDEF_pg_biosynth"/>
</dbReference>
<comment type="pathway">
    <text evidence="2 14">Cell wall biogenesis; peptidoglycan biosynthesis.</text>
</comment>
<protein>
    <recommendedName>
        <fullName evidence="3 14">UDP-N-acetylmuramate--L-alanine ligase</fullName>
        <ecNumber evidence="3 14">6.3.2.8</ecNumber>
    </recommendedName>
    <alternativeName>
        <fullName evidence="14">UDP-N-acetylmuramoyl-L-alanine synthetase</fullName>
    </alternativeName>
</protein>
<comment type="catalytic activity">
    <reaction evidence="13 14">
        <text>UDP-N-acetyl-alpha-D-muramate + L-alanine + ATP = UDP-N-acetyl-alpha-D-muramoyl-L-alanine + ADP + phosphate + H(+)</text>
        <dbReference type="Rhea" id="RHEA:23372"/>
        <dbReference type="ChEBI" id="CHEBI:15378"/>
        <dbReference type="ChEBI" id="CHEBI:30616"/>
        <dbReference type="ChEBI" id="CHEBI:43474"/>
        <dbReference type="ChEBI" id="CHEBI:57972"/>
        <dbReference type="ChEBI" id="CHEBI:70757"/>
        <dbReference type="ChEBI" id="CHEBI:83898"/>
        <dbReference type="ChEBI" id="CHEBI:456216"/>
        <dbReference type="EC" id="6.3.2.8"/>
    </reaction>
</comment>
<evidence type="ECO:0000256" key="6">
    <source>
        <dbReference type="ARBA" id="ARBA00022618"/>
    </source>
</evidence>
<dbReference type="Pfam" id="PF08245">
    <property type="entry name" value="Mur_ligase_M"/>
    <property type="match status" value="1"/>
</dbReference>
<keyword evidence="15" id="KW-0472">Membrane</keyword>
<keyword evidence="15" id="KW-0812">Transmembrane</keyword>
<dbReference type="GO" id="GO:0008763">
    <property type="term" value="F:UDP-N-acetylmuramate-L-alanine ligase activity"/>
    <property type="evidence" value="ECO:0007669"/>
    <property type="project" value="UniProtKB-UniRule"/>
</dbReference>
<evidence type="ECO:0000256" key="13">
    <source>
        <dbReference type="ARBA" id="ARBA00047833"/>
    </source>
</evidence>
<keyword evidence="11 14" id="KW-0131">Cell cycle</keyword>
<dbReference type="OrthoDB" id="9804126at2"/>
<name>A0A4U5TU16_9FLAO</name>
<accession>A0A4U5TU16</accession>
<dbReference type="EMBL" id="SWMU01000001">
    <property type="protein sequence ID" value="TKS57653.1"/>
    <property type="molecule type" value="Genomic_DNA"/>
</dbReference>